<dbReference type="InterPro" id="IPR013762">
    <property type="entry name" value="Integrase-like_cat_sf"/>
</dbReference>
<proteinExistence type="predicted"/>
<dbReference type="Proteomes" id="UP000076512">
    <property type="component" value="Unassembled WGS sequence"/>
</dbReference>
<organism evidence="2 3">
    <name type="scientific">Nocardia terpenica</name>
    <dbReference type="NCBI Taxonomy" id="455432"/>
    <lineage>
        <taxon>Bacteria</taxon>
        <taxon>Bacillati</taxon>
        <taxon>Actinomycetota</taxon>
        <taxon>Actinomycetes</taxon>
        <taxon>Mycobacteriales</taxon>
        <taxon>Nocardiaceae</taxon>
        <taxon>Nocardia</taxon>
    </lineage>
</organism>
<reference evidence="2 3" key="1">
    <citation type="submission" date="2016-04" db="EMBL/GenBank/DDBJ databases">
        <authorList>
            <person name="Evans L.H."/>
            <person name="Alamgir A."/>
            <person name="Owens N."/>
            <person name="Weber N.D."/>
            <person name="Virtaneva K."/>
            <person name="Barbian K."/>
            <person name="Babar A."/>
            <person name="Rosenke K."/>
        </authorList>
    </citation>
    <scope>NUCLEOTIDE SEQUENCE [LARGE SCALE GENOMIC DNA]</scope>
    <source>
        <strain evidence="2 3">IFM 0406</strain>
    </source>
</reference>
<evidence type="ECO:0000313" key="2">
    <source>
        <dbReference type="EMBL" id="KZM70971.1"/>
    </source>
</evidence>
<sequence>MDLYWSLEEKYFTGKPRRNPIFRDYTLLLYETAGRPGECLAIEFDSIDYNAGTVTIEATLVYTVLTIEDVHRLIEEFKLSSNQIILPEDWKTLSPTARIYVLFRQPFPKTEASLRVIKVSARALAALKRLKLLAKPGQKLVFIGSSGAMLNPDNAEVTFRKIVKGTPLEGATLRTLRSTKATRIAEAYIRRGLDYALARAREILGHEIGSPVTLENYVAIDRPVIDFVDVG</sequence>
<accession>A0A164K2V4</accession>
<dbReference type="EMBL" id="LWGR01000013">
    <property type="protein sequence ID" value="KZM70971.1"/>
    <property type="molecule type" value="Genomic_DNA"/>
</dbReference>
<evidence type="ECO:0000313" key="3">
    <source>
        <dbReference type="Proteomes" id="UP000076512"/>
    </source>
</evidence>
<dbReference type="AlphaFoldDB" id="A0A164K2V4"/>
<gene>
    <name evidence="2" type="ORF">AWN90_41335</name>
</gene>
<dbReference type="Gene3D" id="1.10.443.10">
    <property type="entry name" value="Intergrase catalytic core"/>
    <property type="match status" value="1"/>
</dbReference>
<dbReference type="GO" id="GO:0003677">
    <property type="term" value="F:DNA binding"/>
    <property type="evidence" value="ECO:0007669"/>
    <property type="project" value="InterPro"/>
</dbReference>
<name>A0A164K2V4_9NOCA</name>
<keyword evidence="1" id="KW-0233">DNA recombination</keyword>
<keyword evidence="3" id="KW-1185">Reference proteome</keyword>
<evidence type="ECO:0000256" key="1">
    <source>
        <dbReference type="ARBA" id="ARBA00023172"/>
    </source>
</evidence>
<comment type="caution">
    <text evidence="2">The sequence shown here is derived from an EMBL/GenBank/DDBJ whole genome shotgun (WGS) entry which is preliminary data.</text>
</comment>
<protein>
    <submittedName>
        <fullName evidence="2">Uncharacterized protein</fullName>
    </submittedName>
</protein>
<dbReference type="SUPFAM" id="SSF56349">
    <property type="entry name" value="DNA breaking-rejoining enzymes"/>
    <property type="match status" value="1"/>
</dbReference>
<dbReference type="GO" id="GO:0006310">
    <property type="term" value="P:DNA recombination"/>
    <property type="evidence" value="ECO:0007669"/>
    <property type="project" value="UniProtKB-KW"/>
</dbReference>
<dbReference type="InterPro" id="IPR011010">
    <property type="entry name" value="DNA_brk_join_enz"/>
</dbReference>
<dbReference type="GO" id="GO:0015074">
    <property type="term" value="P:DNA integration"/>
    <property type="evidence" value="ECO:0007669"/>
    <property type="project" value="InterPro"/>
</dbReference>